<sequence>MQAIEFEADARGRMIEIPEEFEAFASKHLKVKISMDDHSDNMPKKSTRRLSALSIDTLAFKFDREEANTR</sequence>
<dbReference type="Proteomes" id="UP000195442">
    <property type="component" value="Unassembled WGS sequence"/>
</dbReference>
<dbReference type="EMBL" id="FUKJ01000390">
    <property type="protein sequence ID" value="SJM95010.1"/>
    <property type="molecule type" value="Genomic_DNA"/>
</dbReference>
<keyword evidence="2" id="KW-1185">Reference proteome</keyword>
<accession>A0A1R4HGL5</accession>
<dbReference type="RefSeq" id="WP_087148023.1">
    <property type="nucleotide sequence ID" value="NZ_FUKJ01000390.1"/>
</dbReference>
<dbReference type="OrthoDB" id="7067953at2"/>
<gene>
    <name evidence="1" type="ORF">CRENPOLYSF2_450006</name>
</gene>
<proteinExistence type="predicted"/>
<evidence type="ECO:0000313" key="2">
    <source>
        <dbReference type="Proteomes" id="UP000195442"/>
    </source>
</evidence>
<reference evidence="2" key="1">
    <citation type="submission" date="2017-02" db="EMBL/GenBank/DDBJ databases">
        <authorList>
            <person name="Daims H."/>
        </authorList>
    </citation>
    <scope>NUCLEOTIDE SEQUENCE [LARGE SCALE GENOMIC DNA]</scope>
</reference>
<evidence type="ECO:0000313" key="1">
    <source>
        <dbReference type="EMBL" id="SJM95010.1"/>
    </source>
</evidence>
<protein>
    <submittedName>
        <fullName evidence="1">Uncharacterized protein</fullName>
    </submittedName>
</protein>
<organism evidence="1 2">
    <name type="scientific">Crenothrix polyspora</name>
    <dbReference type="NCBI Taxonomy" id="360316"/>
    <lineage>
        <taxon>Bacteria</taxon>
        <taxon>Pseudomonadati</taxon>
        <taxon>Pseudomonadota</taxon>
        <taxon>Gammaproteobacteria</taxon>
        <taxon>Methylococcales</taxon>
        <taxon>Crenotrichaceae</taxon>
        <taxon>Crenothrix</taxon>
    </lineage>
</organism>
<name>A0A1R4HGL5_9GAMM</name>
<dbReference type="AlphaFoldDB" id="A0A1R4HGL5"/>